<keyword evidence="1" id="KW-0812">Transmembrane</keyword>
<keyword evidence="1" id="KW-1133">Transmembrane helix</keyword>
<reference evidence="3" key="1">
    <citation type="submission" date="2016-06" db="EMBL/GenBank/DDBJ databases">
        <authorList>
            <person name="Nascimento L."/>
            <person name="Pereira R.V."/>
            <person name="Martins L.F."/>
            <person name="Quaggio R.B."/>
            <person name="Silva A.M."/>
            <person name="Setubal J.C."/>
        </authorList>
    </citation>
    <scope>NUCLEOTIDE SEQUENCE [LARGE SCALE GENOMIC DNA]</scope>
</reference>
<sequence length="142" mass="15966">MQRCRSRQGRAAVCVHRFVIEKSCGYCYHETNMEGQDVKKSLPALFITLIAMLVILSGCSPSQADTQDMVTSSPQELPSYVKRFSSEIQQTYLLAAEHAETLSYMPCYCGCYESHGHVSNLDCFIQEVKPTREVVWDPMGAT</sequence>
<proteinExistence type="predicted"/>
<protein>
    <submittedName>
        <fullName evidence="2">Uncharacterized protein</fullName>
    </submittedName>
</protein>
<evidence type="ECO:0000313" key="2">
    <source>
        <dbReference type="EMBL" id="OUM85914.1"/>
    </source>
</evidence>
<organism evidence="2 3">
    <name type="scientific">Bacillus thermozeamaize</name>
    <dbReference type="NCBI Taxonomy" id="230954"/>
    <lineage>
        <taxon>Bacteria</taxon>
        <taxon>Bacillati</taxon>
        <taxon>Bacillota</taxon>
        <taxon>Bacilli</taxon>
        <taxon>Bacillales</taxon>
        <taxon>Bacillaceae</taxon>
        <taxon>Bacillus</taxon>
    </lineage>
</organism>
<comment type="caution">
    <text evidence="2">The sequence shown here is derived from an EMBL/GenBank/DDBJ whole genome shotgun (WGS) entry which is preliminary data.</text>
</comment>
<feature type="transmembrane region" description="Helical" evidence="1">
    <location>
        <begin position="42"/>
        <end position="58"/>
    </location>
</feature>
<name>A0A1Y3PFH8_9BACI</name>
<dbReference type="Proteomes" id="UP000196475">
    <property type="component" value="Unassembled WGS sequence"/>
</dbReference>
<keyword evidence="1" id="KW-0472">Membrane</keyword>
<accession>A0A1Y3PFH8</accession>
<dbReference type="EMBL" id="LZRT01000095">
    <property type="protein sequence ID" value="OUM85914.1"/>
    <property type="molecule type" value="Genomic_DNA"/>
</dbReference>
<evidence type="ECO:0000256" key="1">
    <source>
        <dbReference type="SAM" id="Phobius"/>
    </source>
</evidence>
<gene>
    <name evidence="2" type="ORF">BAA01_15090</name>
</gene>
<dbReference type="Pfam" id="PF13798">
    <property type="entry name" value="PCYCGC"/>
    <property type="match status" value="1"/>
</dbReference>
<dbReference type="InterPro" id="IPR025673">
    <property type="entry name" value="PCYCGC"/>
</dbReference>
<evidence type="ECO:0000313" key="3">
    <source>
        <dbReference type="Proteomes" id="UP000196475"/>
    </source>
</evidence>
<dbReference type="AlphaFoldDB" id="A0A1Y3PFH8"/>